<protein>
    <recommendedName>
        <fullName evidence="8">Tetratricopeptide SHNi-TPR domain-containing protein</fullName>
    </recommendedName>
</protein>
<keyword evidence="5" id="KW-0539">Nucleus</keyword>
<proteinExistence type="inferred from homology"/>
<keyword evidence="4 6" id="KW-0802">TPR repeat</keyword>
<dbReference type="AlphaFoldDB" id="A0A077X1Y9"/>
<feature type="repeat" description="TPR" evidence="6">
    <location>
        <begin position="159"/>
        <end position="192"/>
    </location>
</feature>
<feature type="region of interest" description="Disordered" evidence="7">
    <location>
        <begin position="320"/>
        <end position="341"/>
    </location>
</feature>
<evidence type="ECO:0000259" key="8">
    <source>
        <dbReference type="Pfam" id="PF10516"/>
    </source>
</evidence>
<evidence type="ECO:0000256" key="4">
    <source>
        <dbReference type="ARBA" id="ARBA00022803"/>
    </source>
</evidence>
<dbReference type="SMART" id="SM00028">
    <property type="entry name" value="TPR"/>
    <property type="match status" value="1"/>
</dbReference>
<evidence type="ECO:0000256" key="6">
    <source>
        <dbReference type="PROSITE-ProRule" id="PRU00339"/>
    </source>
</evidence>
<dbReference type="InterPro" id="IPR011990">
    <property type="entry name" value="TPR-like_helical_dom_sf"/>
</dbReference>
<sequence>MADSSEQQNKINTLLEEGNRSLSLNDYETSVEKLGEACQLLDSIHGELAPESGDAYFAYGRALLQHAIQQNTVLGDSKRQDEAAAASAVASETKPKTTSNAKFHFEDDEQEEEEDQDQDEQQGDEEDDEDDFQTAWEILDLSRVILEKSDDKETRLKLADVHLCLGDVSVETEKFDQALPDYRKALEIKKELLDQGDRQLAEAHYKLALALEFSTNEGDQAGEEIKNAIQVLKKRIESIQSDTTKEEEDVKGKGKATSNDDNKEVKEIKQLIVDMEEKVEELTSRQEKQKEAEAMLKSFLGAGGQSAAASLNTATVNDLSSMIKRKSSNNSDGNSNKKQKQ</sequence>
<evidence type="ECO:0000256" key="7">
    <source>
        <dbReference type="SAM" id="MobiDB-lite"/>
    </source>
</evidence>
<dbReference type="GO" id="GO:0006335">
    <property type="term" value="P:DNA replication-dependent chromatin assembly"/>
    <property type="evidence" value="ECO:0007669"/>
    <property type="project" value="TreeGrafter"/>
</dbReference>
<comment type="similarity">
    <text evidence="2">Belongs to the NASP family.</text>
</comment>
<feature type="compositionally biased region" description="Basic and acidic residues" evidence="7">
    <location>
        <begin position="248"/>
        <end position="265"/>
    </location>
</feature>
<evidence type="ECO:0000313" key="9">
    <source>
        <dbReference type="EMBL" id="CDS13479.1"/>
    </source>
</evidence>
<dbReference type="InterPro" id="IPR051730">
    <property type="entry name" value="NASP-like"/>
</dbReference>
<organism evidence="9">
    <name type="scientific">Lichtheimia ramosa</name>
    <dbReference type="NCBI Taxonomy" id="688394"/>
    <lineage>
        <taxon>Eukaryota</taxon>
        <taxon>Fungi</taxon>
        <taxon>Fungi incertae sedis</taxon>
        <taxon>Mucoromycota</taxon>
        <taxon>Mucoromycotina</taxon>
        <taxon>Mucoromycetes</taxon>
        <taxon>Mucorales</taxon>
        <taxon>Lichtheimiaceae</taxon>
        <taxon>Lichtheimia</taxon>
    </lineage>
</organism>
<evidence type="ECO:0000256" key="3">
    <source>
        <dbReference type="ARBA" id="ARBA00022737"/>
    </source>
</evidence>
<dbReference type="OrthoDB" id="5587616at2759"/>
<reference evidence="9" key="1">
    <citation type="journal article" date="2014" name="Genome Announc.">
        <title>De novo whole-genome sequence and genome annotation of Lichtheimia ramosa.</title>
        <authorList>
            <person name="Linde J."/>
            <person name="Schwartze V."/>
            <person name="Binder U."/>
            <person name="Lass-Florl C."/>
            <person name="Voigt K."/>
            <person name="Horn F."/>
        </authorList>
    </citation>
    <scope>NUCLEOTIDE SEQUENCE</scope>
    <source>
        <strain evidence="9">JMRC FSU:6197</strain>
    </source>
</reference>
<dbReference type="InterPro" id="IPR019544">
    <property type="entry name" value="Tetratricopeptide_SHNi-TPR_dom"/>
</dbReference>
<feature type="region of interest" description="Disordered" evidence="7">
    <location>
        <begin position="106"/>
        <end position="130"/>
    </location>
</feature>
<dbReference type="PANTHER" id="PTHR15081">
    <property type="entry name" value="NUCLEAR AUTOANTIGENIC SPERM PROTEIN NASP -RELATED"/>
    <property type="match status" value="1"/>
</dbReference>
<evidence type="ECO:0000256" key="2">
    <source>
        <dbReference type="ARBA" id="ARBA00008402"/>
    </source>
</evidence>
<dbReference type="InterPro" id="IPR019734">
    <property type="entry name" value="TPR_rpt"/>
</dbReference>
<name>A0A077X1Y9_9FUNG</name>
<evidence type="ECO:0000256" key="5">
    <source>
        <dbReference type="ARBA" id="ARBA00023242"/>
    </source>
</evidence>
<feature type="compositionally biased region" description="Low complexity" evidence="7">
    <location>
        <begin position="328"/>
        <end position="341"/>
    </location>
</feature>
<feature type="region of interest" description="Disordered" evidence="7">
    <location>
        <begin position="240"/>
        <end position="265"/>
    </location>
</feature>
<feature type="domain" description="Tetratricopeptide SHNi-TPR" evidence="8">
    <location>
        <begin position="159"/>
        <end position="194"/>
    </location>
</feature>
<gene>
    <name evidence="9" type="ORF">LRAMOSA05655</name>
</gene>
<dbReference type="GO" id="GO:0034080">
    <property type="term" value="P:CENP-A containing chromatin assembly"/>
    <property type="evidence" value="ECO:0007669"/>
    <property type="project" value="TreeGrafter"/>
</dbReference>
<evidence type="ECO:0000256" key="1">
    <source>
        <dbReference type="ARBA" id="ARBA00004123"/>
    </source>
</evidence>
<dbReference type="PROSITE" id="PS50005">
    <property type="entry name" value="TPR"/>
    <property type="match status" value="1"/>
</dbReference>
<dbReference type="EMBL" id="LK023379">
    <property type="protein sequence ID" value="CDS13479.1"/>
    <property type="molecule type" value="Genomic_DNA"/>
</dbReference>
<dbReference type="GO" id="GO:0042393">
    <property type="term" value="F:histone binding"/>
    <property type="evidence" value="ECO:0007669"/>
    <property type="project" value="TreeGrafter"/>
</dbReference>
<dbReference type="SUPFAM" id="SSF48452">
    <property type="entry name" value="TPR-like"/>
    <property type="match status" value="1"/>
</dbReference>
<dbReference type="Pfam" id="PF10516">
    <property type="entry name" value="SHNi-TPR"/>
    <property type="match status" value="1"/>
</dbReference>
<dbReference type="Gene3D" id="1.25.40.10">
    <property type="entry name" value="Tetratricopeptide repeat domain"/>
    <property type="match status" value="1"/>
</dbReference>
<dbReference type="PANTHER" id="PTHR15081:SF1">
    <property type="entry name" value="NUCLEAR AUTOANTIGENIC SPERM PROTEIN"/>
    <property type="match status" value="1"/>
</dbReference>
<keyword evidence="3" id="KW-0677">Repeat</keyword>
<comment type="subcellular location">
    <subcellularLocation>
        <location evidence="1">Nucleus</location>
    </subcellularLocation>
</comment>
<dbReference type="GO" id="GO:0005654">
    <property type="term" value="C:nucleoplasm"/>
    <property type="evidence" value="ECO:0007669"/>
    <property type="project" value="TreeGrafter"/>
</dbReference>
<accession>A0A077X1Y9</accession>